<feature type="transmembrane region" description="Helical" evidence="2">
    <location>
        <begin position="379"/>
        <end position="404"/>
    </location>
</feature>
<dbReference type="STRING" id="722438.F539_02515"/>
<keyword evidence="2" id="KW-1133">Transmembrane helix</keyword>
<dbReference type="EMBL" id="CP002077">
    <property type="protein sequence ID" value="ADK87150.1"/>
    <property type="molecule type" value="Genomic_DNA"/>
</dbReference>
<gene>
    <name evidence="3" type="ordered locus">MPNE_0522</name>
</gene>
<evidence type="ECO:0000313" key="4">
    <source>
        <dbReference type="Proteomes" id="UP000007756"/>
    </source>
</evidence>
<dbReference type="PATRIC" id="fig|722438.3.peg.504"/>
<dbReference type="NCBIfam" id="NF045753">
    <property type="entry name" value="MPN449"/>
    <property type="match status" value="1"/>
</dbReference>
<dbReference type="Proteomes" id="UP000007756">
    <property type="component" value="Chromosome"/>
</dbReference>
<reference evidence="3 4" key="1">
    <citation type="journal article" date="2010" name="Appl. Environ. Microbiol.">
        <title>Targeted chromosomal knockouts in Mycoplasma pneumoniae.</title>
        <authorList>
            <person name="Krishnakumar R."/>
            <person name="Assad-Garcia N."/>
            <person name="Benders G.A."/>
            <person name="Phan Q."/>
            <person name="Montague M.G."/>
            <person name="Glass J.I."/>
        </authorList>
    </citation>
    <scope>NUCLEOTIDE SEQUENCE [LARGE SCALE GENOMIC DNA]</scope>
    <source>
        <strain evidence="4">ATCC 15531 / DSM 22911 / NBRC 14401 / NCTC 10119 / FH</strain>
    </source>
</reference>
<sequence>MTFSDLLTKLQDNLDIVFNANALKERIQSDPAFAKTIREQLKLLYFLEQKQAKAKTKKKDFQPVFQNLEARFVSLGQTKLANTELNLKLDLTDATDLANYLPIAVCNLFNRDLNSFSKLSSVQPTAVEKTTNGANKPTVTIDLNQPRIHTTGTVSPELENFVNESLEARARQRAFMRVTSERMVGKIFEFQFKSQWIKWAQLAIFISMLLIGAAAIAYLVVVNLLFYRYVNPDSNLTKAVTGQNNTDRPALVDLNGGINLFFPVSASTLITLIFLGFGSTSFLLAFQGKPYSFATRSQTFKAMHFLKHQFGVTDFPRINDNYRYKVRIKWIFWTIFLFVALNALPGGNIITGGILNPSFLLNALRSNELKINSETFKTIFVGFSIFYLASIIPFALISIIAFVLSPKPSSDQTNEVLNRYVQEEMQQPFKTDCDPNNDNDLTPPAVFG</sequence>
<keyword evidence="2" id="KW-0812">Transmembrane</keyword>
<evidence type="ECO:0000313" key="3">
    <source>
        <dbReference type="EMBL" id="ADK87150.1"/>
    </source>
</evidence>
<dbReference type="KEGG" id="mpj:MPNE_0522"/>
<dbReference type="HOGENOM" id="CLU_617935_0_0_14"/>
<keyword evidence="2" id="KW-0472">Membrane</keyword>
<dbReference type="AlphaFoldDB" id="A0A0H3DL91"/>
<dbReference type="SMR" id="A0A0H3DL91"/>
<evidence type="ECO:0000256" key="1">
    <source>
        <dbReference type="SAM" id="MobiDB-lite"/>
    </source>
</evidence>
<feature type="region of interest" description="Disordered" evidence="1">
    <location>
        <begin position="428"/>
        <end position="448"/>
    </location>
</feature>
<evidence type="ECO:0000256" key="2">
    <source>
        <dbReference type="SAM" id="Phobius"/>
    </source>
</evidence>
<accession>A0A0H3DL91</accession>
<dbReference type="PaxDb" id="722438-MPNE_0522"/>
<feature type="compositionally biased region" description="Polar residues" evidence="1">
    <location>
        <begin position="428"/>
        <end position="440"/>
    </location>
</feature>
<name>A0A0H3DL91_MYCPB</name>
<proteinExistence type="predicted"/>
<feature type="transmembrane region" description="Helical" evidence="2">
    <location>
        <begin position="202"/>
        <end position="226"/>
    </location>
</feature>
<organism evidence="3 4">
    <name type="scientific">Mycoplasmoides pneumoniae (strain ATCC 15531 / DSM 23978 / CIP 103766 / NBRC 14401 / NCTC 10119 / FH)</name>
    <name type="common">Mycoplasma pneumoniae</name>
    <dbReference type="NCBI Taxonomy" id="722438"/>
    <lineage>
        <taxon>Bacteria</taxon>
        <taxon>Bacillati</taxon>
        <taxon>Mycoplasmatota</taxon>
        <taxon>Mycoplasmoidales</taxon>
        <taxon>Mycoplasmoidaceae</taxon>
        <taxon>Mycoplasmoides</taxon>
    </lineage>
</organism>
<feature type="transmembrane region" description="Helical" evidence="2">
    <location>
        <begin position="260"/>
        <end position="286"/>
    </location>
</feature>
<protein>
    <submittedName>
        <fullName evidence="3">Uncharacterized protein</fullName>
    </submittedName>
</protein>
<feature type="transmembrane region" description="Helical" evidence="2">
    <location>
        <begin position="330"/>
        <end position="359"/>
    </location>
</feature>